<comment type="subcellular location">
    <subcellularLocation>
        <location evidence="1 7">Cell outer membrane</location>
        <topology evidence="1 7">Multi-pass membrane protein</topology>
    </subcellularLocation>
</comment>
<evidence type="ECO:0000313" key="10">
    <source>
        <dbReference type="EMBL" id="GGB00035.1"/>
    </source>
</evidence>
<dbReference type="NCBIfam" id="TIGR04056">
    <property type="entry name" value="OMP_RagA_SusC"/>
    <property type="match status" value="1"/>
</dbReference>
<reference evidence="10" key="2">
    <citation type="submission" date="2020-09" db="EMBL/GenBank/DDBJ databases">
        <authorList>
            <person name="Sun Q."/>
            <person name="Zhou Y."/>
        </authorList>
    </citation>
    <scope>NUCLEOTIDE SEQUENCE</scope>
    <source>
        <strain evidence="10">CGMCC 1.15448</strain>
    </source>
</reference>
<evidence type="ECO:0000256" key="3">
    <source>
        <dbReference type="ARBA" id="ARBA00022452"/>
    </source>
</evidence>
<evidence type="ECO:0000256" key="6">
    <source>
        <dbReference type="ARBA" id="ARBA00023237"/>
    </source>
</evidence>
<organism evidence="10 11">
    <name type="scientific">Puia dinghuensis</name>
    <dbReference type="NCBI Taxonomy" id="1792502"/>
    <lineage>
        <taxon>Bacteria</taxon>
        <taxon>Pseudomonadati</taxon>
        <taxon>Bacteroidota</taxon>
        <taxon>Chitinophagia</taxon>
        <taxon>Chitinophagales</taxon>
        <taxon>Chitinophagaceae</taxon>
        <taxon>Puia</taxon>
    </lineage>
</organism>
<dbReference type="SUPFAM" id="SSF56935">
    <property type="entry name" value="Porins"/>
    <property type="match status" value="1"/>
</dbReference>
<dbReference type="InterPro" id="IPR012910">
    <property type="entry name" value="Plug_dom"/>
</dbReference>
<dbReference type="NCBIfam" id="TIGR04057">
    <property type="entry name" value="SusC_RagA_signa"/>
    <property type="match status" value="1"/>
</dbReference>
<sequence length="1128" mass="124857">MKRHKLPSLLCLFLLLFAVRSMAQQGTTDVTGTVMSEKGEILEGVSVDARDTMTHEHYSAMTDSKGVFVFSHLSVAGKYDFTFSFVGYESDVYKGFVVKQDGQKNTLLIRLHERKNELNEVVVTALGVRKDTRKIGYAVQEVKGDELVKARDANPVTGLIGKVAGLSVGPSAELLGTPSILMRGNQITLFVVDGVPISSDTWNISPDDVESYSVLKGPAAAALYGSRAQYGAILITTKKGGKHKGYTVEINSTNSIDKGFIAYPKTQSIYGGGMYGEYAFADGYGGGVQDAQYQLWGPKFRGQLLPQYDGTYDATNTYTTTFGNLTYKGHIVPTPYVARGFVNGKNNLERFLQAGFQSTNNVALTAVGDNYNLRFSLSQSHQNSIVPNTGLDIANFNMYGSYKPNDRLTLNASLNFNRAYTPNIPDVLYGPGSLIYDLSIWTGAEWNVTSPDIEGIWQPGQTNIRSVFPEHVHYHNPWMMVESWLRGHYKTDINGYVSANYKFNSHLNVTGRTQVTTYSLFRSEKMPFSAHPYNRAQEKGDYREDHRELWENNTDIQLNYNYRVHNFFTFSGLAGGSLRAFTYNSSFTSTDYLSVPGIFSFSNSLNPVQSSNFHSDMQVLSAYAAADISVGRYATLSATGRVDKSSALPINHDVYYYPSLSATSVVSDYITLPKVISSLKVRASYATVHGDATAPTVGMAPFNSITAYGGSTAGTLYDNPLAYGTNYLSPYGGPDYSLQQVFSTSKPYNNGPAAAAPQSIFDPNIRTFNRVNYEEGFDIYFLDHRLGFNATAFQYIDGPRILADPVSPATGYTTYYVNGLKTQKNGYELTLSGTPLRTKNFTWEALVNWSTYTEKYKELPGGQSTFNTFYHVGDRVDRLYNLAFARTQDGQVIYDASGLPLRNPVSRFLGNVNPDYTWSVYNKVNYKSFYFSFQFDGSVGGVISDYLLLKTMVGGANIATTEGALGKSRLDDDANAGVSSWKGSYIGQGVQVTNGQAINYDNLGNITNYKSLAFSPNRSTITVQNWATQYYNTIEGTMVTKTFAKLREVVIGYDLPHRWLQKSFINKVSLSLVGRNLLYFYVNNKYRGLDVEQFNTSVSPAIGVASTATSSLQTPTTRRFGFNLNVVF</sequence>
<evidence type="ECO:0000256" key="8">
    <source>
        <dbReference type="SAM" id="SignalP"/>
    </source>
</evidence>
<keyword evidence="2 7" id="KW-0813">Transport</keyword>
<keyword evidence="3 7" id="KW-1134">Transmembrane beta strand</keyword>
<evidence type="ECO:0000256" key="1">
    <source>
        <dbReference type="ARBA" id="ARBA00004571"/>
    </source>
</evidence>
<gene>
    <name evidence="10" type="ORF">GCM10011511_24190</name>
</gene>
<keyword evidence="11" id="KW-1185">Reference proteome</keyword>
<keyword evidence="6 7" id="KW-0998">Cell outer membrane</keyword>
<dbReference type="Proteomes" id="UP000607559">
    <property type="component" value="Unassembled WGS sequence"/>
</dbReference>
<dbReference type="InterPro" id="IPR023997">
    <property type="entry name" value="TonB-dep_OMP_SusC/RagA_CS"/>
</dbReference>
<evidence type="ECO:0000256" key="2">
    <source>
        <dbReference type="ARBA" id="ARBA00022448"/>
    </source>
</evidence>
<evidence type="ECO:0000256" key="7">
    <source>
        <dbReference type="PROSITE-ProRule" id="PRU01360"/>
    </source>
</evidence>
<dbReference type="Pfam" id="PF13620">
    <property type="entry name" value="CarboxypepD_reg"/>
    <property type="match status" value="1"/>
</dbReference>
<comment type="similarity">
    <text evidence="7">Belongs to the TonB-dependent receptor family.</text>
</comment>
<keyword evidence="8" id="KW-0732">Signal</keyword>
<dbReference type="SUPFAM" id="SSF49464">
    <property type="entry name" value="Carboxypeptidase regulatory domain-like"/>
    <property type="match status" value="1"/>
</dbReference>
<name>A0A8J2UCX0_9BACT</name>
<dbReference type="InterPro" id="IPR036942">
    <property type="entry name" value="Beta-barrel_TonB_sf"/>
</dbReference>
<dbReference type="Gene3D" id="2.170.130.10">
    <property type="entry name" value="TonB-dependent receptor, plug domain"/>
    <property type="match status" value="1"/>
</dbReference>
<accession>A0A8J2UCX0</accession>
<dbReference type="Gene3D" id="2.40.170.20">
    <property type="entry name" value="TonB-dependent receptor, beta-barrel domain"/>
    <property type="match status" value="1"/>
</dbReference>
<protein>
    <submittedName>
        <fullName evidence="10">SusC/RagA family TonB-linked outer membrane protein</fullName>
    </submittedName>
</protein>
<evidence type="ECO:0000259" key="9">
    <source>
        <dbReference type="Pfam" id="PF07715"/>
    </source>
</evidence>
<keyword evidence="4 7" id="KW-0812">Transmembrane</keyword>
<dbReference type="InterPro" id="IPR023996">
    <property type="entry name" value="TonB-dep_OMP_SusC/RagA"/>
</dbReference>
<dbReference type="EMBL" id="BMJC01000002">
    <property type="protein sequence ID" value="GGB00035.1"/>
    <property type="molecule type" value="Genomic_DNA"/>
</dbReference>
<evidence type="ECO:0000256" key="5">
    <source>
        <dbReference type="ARBA" id="ARBA00023136"/>
    </source>
</evidence>
<dbReference type="InterPro" id="IPR039426">
    <property type="entry name" value="TonB-dep_rcpt-like"/>
</dbReference>
<dbReference type="AlphaFoldDB" id="A0A8J2UCX0"/>
<dbReference type="GO" id="GO:0009279">
    <property type="term" value="C:cell outer membrane"/>
    <property type="evidence" value="ECO:0007669"/>
    <property type="project" value="UniProtKB-SubCell"/>
</dbReference>
<dbReference type="InterPro" id="IPR037066">
    <property type="entry name" value="Plug_dom_sf"/>
</dbReference>
<reference evidence="10" key="1">
    <citation type="journal article" date="2014" name="Int. J. Syst. Evol. Microbiol.">
        <title>Complete genome sequence of Corynebacterium casei LMG S-19264T (=DSM 44701T), isolated from a smear-ripened cheese.</title>
        <authorList>
            <consortium name="US DOE Joint Genome Institute (JGI-PGF)"/>
            <person name="Walter F."/>
            <person name="Albersmeier A."/>
            <person name="Kalinowski J."/>
            <person name="Ruckert C."/>
        </authorList>
    </citation>
    <scope>NUCLEOTIDE SEQUENCE</scope>
    <source>
        <strain evidence="10">CGMCC 1.15448</strain>
    </source>
</reference>
<proteinExistence type="inferred from homology"/>
<evidence type="ECO:0000256" key="4">
    <source>
        <dbReference type="ARBA" id="ARBA00022692"/>
    </source>
</evidence>
<feature type="domain" description="TonB-dependent receptor plug" evidence="9">
    <location>
        <begin position="133"/>
        <end position="231"/>
    </location>
</feature>
<dbReference type="InterPro" id="IPR008969">
    <property type="entry name" value="CarboxyPept-like_regulatory"/>
</dbReference>
<dbReference type="Gene3D" id="2.60.40.1120">
    <property type="entry name" value="Carboxypeptidase-like, regulatory domain"/>
    <property type="match status" value="1"/>
</dbReference>
<comment type="caution">
    <text evidence="10">The sequence shown here is derived from an EMBL/GenBank/DDBJ whole genome shotgun (WGS) entry which is preliminary data.</text>
</comment>
<dbReference type="PROSITE" id="PS52016">
    <property type="entry name" value="TONB_DEPENDENT_REC_3"/>
    <property type="match status" value="1"/>
</dbReference>
<dbReference type="RefSeq" id="WP_188931843.1">
    <property type="nucleotide sequence ID" value="NZ_BMJC01000002.1"/>
</dbReference>
<dbReference type="Pfam" id="PF07715">
    <property type="entry name" value="Plug"/>
    <property type="match status" value="1"/>
</dbReference>
<feature type="chain" id="PRO_5035225865" evidence="8">
    <location>
        <begin position="24"/>
        <end position="1128"/>
    </location>
</feature>
<keyword evidence="5 7" id="KW-0472">Membrane</keyword>
<evidence type="ECO:0000313" key="11">
    <source>
        <dbReference type="Proteomes" id="UP000607559"/>
    </source>
</evidence>
<feature type="signal peptide" evidence="8">
    <location>
        <begin position="1"/>
        <end position="23"/>
    </location>
</feature>